<reference evidence="2 3" key="1">
    <citation type="submission" date="2016-10" db="EMBL/GenBank/DDBJ databases">
        <authorList>
            <person name="de Groot N.N."/>
        </authorList>
    </citation>
    <scope>NUCLEOTIDE SEQUENCE [LARGE SCALE GENOMIC DNA]</scope>
    <source>
        <strain evidence="2 3">DSM 2179</strain>
    </source>
</reference>
<dbReference type="EMBL" id="FNZK01000012">
    <property type="protein sequence ID" value="SEJ64423.1"/>
    <property type="molecule type" value="Genomic_DNA"/>
</dbReference>
<dbReference type="AlphaFoldDB" id="A0A1H7AFK0"/>
<feature type="chain" id="PRO_5011610852" evidence="1">
    <location>
        <begin position="31"/>
        <end position="369"/>
    </location>
</feature>
<dbReference type="STRING" id="84035.SAMN05660742_112120"/>
<evidence type="ECO:0000313" key="2">
    <source>
        <dbReference type="EMBL" id="SEJ64423.1"/>
    </source>
</evidence>
<keyword evidence="1" id="KW-0732">Signal</keyword>
<name>A0A1H7AFK0_9FIRM</name>
<feature type="signal peptide" evidence="1">
    <location>
        <begin position="1"/>
        <end position="30"/>
    </location>
</feature>
<accession>A0A1H7AFK0</accession>
<evidence type="ECO:0000256" key="1">
    <source>
        <dbReference type="SAM" id="SignalP"/>
    </source>
</evidence>
<dbReference type="Proteomes" id="UP000199662">
    <property type="component" value="Unassembled WGS sequence"/>
</dbReference>
<protein>
    <submittedName>
        <fullName evidence="2">Uncharacterized protein</fullName>
    </submittedName>
</protein>
<gene>
    <name evidence="2" type="ORF">SAMN05660742_112120</name>
</gene>
<sequence>MGRVKMNRKLLTTLVLGALILTNGVTTTYAAGLQLPGDGKLGKLGDEVTDVDGGKTKAKQELKKEKDVSVKIATKTEVKNDAASSTKIKHEGKLYVDGKIDDMWTAEVGLNIETKTDNGKQSETEKWEMENVWLEYQKSPEFSFKFGRQTYHLAKGLYMDQDGVFGGKAIYKLDKNNTAEVFLGRDDQDRDGVGIKLKNGKVTATPASNTTLLEVLNFAHKLKHGSIGTYIAKQDRQDQYGGGTDKFLGLYGNYRVVPNTDFNFEYLKNNETDTNGYVAELKFGKLKKVGDYTFAVDYMDVDKELMNTNNYTDYDSQISDPALGFKGPGVTVVNKLSKHSQLQLQRWWGRDKADQTSIPVTKLILYVKF</sequence>
<keyword evidence="3" id="KW-1185">Reference proteome</keyword>
<proteinExistence type="predicted"/>
<evidence type="ECO:0000313" key="3">
    <source>
        <dbReference type="Proteomes" id="UP000199662"/>
    </source>
</evidence>
<organism evidence="2 3">
    <name type="scientific">Propionispira arboris</name>
    <dbReference type="NCBI Taxonomy" id="84035"/>
    <lineage>
        <taxon>Bacteria</taxon>
        <taxon>Bacillati</taxon>
        <taxon>Bacillota</taxon>
        <taxon>Negativicutes</taxon>
        <taxon>Selenomonadales</taxon>
        <taxon>Selenomonadaceae</taxon>
        <taxon>Propionispira</taxon>
    </lineage>
</organism>